<reference evidence="1" key="1">
    <citation type="submission" date="2021-02" db="EMBL/GenBank/DDBJ databases">
        <authorList>
            <person name="Dougan E. K."/>
            <person name="Rhodes N."/>
            <person name="Thang M."/>
            <person name="Chan C."/>
        </authorList>
    </citation>
    <scope>NUCLEOTIDE SEQUENCE</scope>
</reference>
<protein>
    <submittedName>
        <fullName evidence="1">Uncharacterized protein</fullName>
    </submittedName>
</protein>
<accession>A0A813FKZ8</accession>
<name>A0A813FKZ8_POLGL</name>
<dbReference type="EMBL" id="CAJNNV010025258">
    <property type="protein sequence ID" value="CAE8613433.1"/>
    <property type="molecule type" value="Genomic_DNA"/>
</dbReference>
<dbReference type="Proteomes" id="UP000654075">
    <property type="component" value="Unassembled WGS sequence"/>
</dbReference>
<keyword evidence="2" id="KW-1185">Reference proteome</keyword>
<comment type="caution">
    <text evidence="1">The sequence shown here is derived from an EMBL/GenBank/DDBJ whole genome shotgun (WGS) entry which is preliminary data.</text>
</comment>
<organism evidence="1 2">
    <name type="scientific">Polarella glacialis</name>
    <name type="common">Dinoflagellate</name>
    <dbReference type="NCBI Taxonomy" id="89957"/>
    <lineage>
        <taxon>Eukaryota</taxon>
        <taxon>Sar</taxon>
        <taxon>Alveolata</taxon>
        <taxon>Dinophyceae</taxon>
        <taxon>Suessiales</taxon>
        <taxon>Suessiaceae</taxon>
        <taxon>Polarella</taxon>
    </lineage>
</organism>
<evidence type="ECO:0000313" key="1">
    <source>
        <dbReference type="EMBL" id="CAE8613433.1"/>
    </source>
</evidence>
<evidence type="ECO:0000313" key="2">
    <source>
        <dbReference type="Proteomes" id="UP000654075"/>
    </source>
</evidence>
<sequence length="1414" mass="152224">MMARHGCCTMGRHRIYRGLPDKAELHMLCYTLQPQAKHTQSPGRFCALAASPVVAASTHAASAKSFSPRDNLGLRSQMPLGCCLPMHDAAEHDLALLEVNSSLVSKGRGEFRGCYGSFNVRKGIACLATQEAPNEGAANSTKRCSFSARSTPCKSGCGFLRIGTQASVRQMRRAVAGTPAESTLAVSMEITHRSRTELSACGHFLQVQFLRELDPNRRASTGGFSPLQSGMPVGSLQEHQVALAQFLGIHAHRGTFQEASKRSSSSALLQRPWSDRRHISTQTGQQRMYGASCCFCGRVVLHFSPAATSLRRELSSRCAGQQGLVSAKPHLKLLLLTTGASLPPSIFSMEKKMRTALCKLTSKLSASSLEDLGLMELPSAPRKDMSVVRCRSFLPAAVDASREGLAKSSWGRAFQQPFRLPCLRLSCLKLAAQQQQEQQECKLDFKPQLQLARRAGSLLPTRNCATFQLDNSIRVPCGRAHGLRLVCVVSIRGQLQGTSLCALSASWDLQTLIRCEKRDSILQSSLVRTCQDFVSSLPAASSNSSVLVCSKSPRSDQQFAIAECLLRCVTVEQDTACMVGAVHLGSGSSKFHAAFCNLDAVTTSTSARGPMHAITALGHSLVFWALRARGANCTAKMLPRCTTPHSSAGMQAATAGSKPQQKECYRSPRSACALAPTSYLPSFPASFLREALKCQDSNLQAISEPQRQVIRRVGSTPSSVMRELLCYLVPRPRATFSSELECDDDSALTTSELWRSKVPARADEQKTGVALCTMSAACSQIPLGRLTLPRPPGPPADLAQRSSSGAEMLPVCGVPRWGFACQQLVSKNTWQCISIVMAPALQHGWLATCRDVSLDFLCGAAPKKPVLPLVFFSTSHPVRAGQGADISERRLALTCRPWQQAGQSQPFRRQSPLGQVCAGEEDRHRGIVVSSASLLFQAPAIAGTSEASASWHKLAQQQQRNQFAQAGTSWHSRLCGLKLAGLQQTQQQQLAVCRAAAAAGRFVAGRAASHSAWDAGSRLSSGKPQLGWVVAIGFRREGTAASCGPATFLPVSRLQKHQRPLCWRTPVLLRSRPAAALPKKLTPAMTGITCGADYSDLNLPLMQAACGDDTPCMSSPTLLLPQRGQAPQQPDFQLLIQRPQLLSFAAHWQSGLHVTTKSEATCQGSARHARAEERSVLPSCCMLSRVDSVLATTPHSKVHRRATYSWNIELHMRSSCSGQQQQTPLGAEPSAILPCICIPKQAARSLAAPSFIHLHSCLGQAAVMSRSPIDLLQFCCVSSFVRATPVVHSARLAHLSHGGLVAPCESGAPTSCSPCRVLTSLNLNGMVASSHLLECPRRAFACERGIQCTRSVEDCFWLSGLARHPSASSHVQIVETALGSHSLRGLRLLEHGCSSLQCPSQVLSGTTFSTGPVL</sequence>
<feature type="non-terminal residue" evidence="1">
    <location>
        <position position="1414"/>
    </location>
</feature>
<gene>
    <name evidence="1" type="ORF">PGLA1383_LOCUS31200</name>
</gene>
<proteinExistence type="predicted"/>